<comment type="pathway">
    <text evidence="2 14">Glycan biosynthesis; trehalose biosynthesis.</text>
</comment>
<dbReference type="PANTHER" id="PTHR43002">
    <property type="entry name" value="GLYCOGEN DEBRANCHING ENZYME"/>
    <property type="match status" value="1"/>
</dbReference>
<evidence type="ECO:0000256" key="6">
    <source>
        <dbReference type="ARBA" id="ARBA00022490"/>
    </source>
</evidence>
<comment type="similarity">
    <text evidence="3 14">Belongs to the glycosyl hydrolase 13 family.</text>
</comment>
<dbReference type="Pfam" id="PF11941">
    <property type="entry name" value="DUF3459"/>
    <property type="match status" value="1"/>
</dbReference>
<evidence type="ECO:0000313" key="19">
    <source>
        <dbReference type="EMBL" id="EXI88742.1"/>
    </source>
</evidence>
<evidence type="ECO:0000256" key="5">
    <source>
        <dbReference type="ARBA" id="ARBA00015938"/>
    </source>
</evidence>
<evidence type="ECO:0000256" key="17">
    <source>
        <dbReference type="PIRSR" id="PIRSR006337-3"/>
    </source>
</evidence>
<dbReference type="STRING" id="1454004.AW11_02016"/>
<keyword evidence="6" id="KW-0963">Cytoplasm</keyword>
<evidence type="ECO:0000256" key="7">
    <source>
        <dbReference type="ARBA" id="ARBA00022801"/>
    </source>
</evidence>
<dbReference type="UniPathway" id="UPA00299"/>
<dbReference type="Pfam" id="PF00128">
    <property type="entry name" value="Alpha-amylase"/>
    <property type="match status" value="1"/>
</dbReference>
<dbReference type="PATRIC" id="fig|1454004.3.peg.2083"/>
<evidence type="ECO:0000313" key="20">
    <source>
        <dbReference type="Proteomes" id="UP000022141"/>
    </source>
</evidence>
<gene>
    <name evidence="19" type="primary">treZ</name>
    <name evidence="19" type="ORF">AW11_02016</name>
</gene>
<dbReference type="InterPro" id="IPR006047">
    <property type="entry name" value="GH13_cat_dom"/>
</dbReference>
<dbReference type="EC" id="3.2.1.141" evidence="4 13"/>
<dbReference type="GO" id="GO:0005737">
    <property type="term" value="C:cytoplasm"/>
    <property type="evidence" value="ECO:0007669"/>
    <property type="project" value="UniProtKB-SubCell"/>
</dbReference>
<evidence type="ECO:0000256" key="1">
    <source>
        <dbReference type="ARBA" id="ARBA00004496"/>
    </source>
</evidence>
<dbReference type="Pfam" id="PF02922">
    <property type="entry name" value="CBM_48"/>
    <property type="match status" value="1"/>
</dbReference>
<proteinExistence type="inferred from homology"/>
<comment type="catalytic activity">
    <reaction evidence="12 14">
        <text>hydrolysis of (1-&gt;4)-alpha-D-glucosidic linkage in 4-alpha-D-[(1-&gt;4)-alpha-D-glucanosyl]n trehalose to yield trehalose and (1-&gt;4)-alpha-D-glucan.</text>
        <dbReference type="EC" id="3.2.1.141"/>
    </reaction>
</comment>
<dbReference type="NCBIfam" id="TIGR02402">
    <property type="entry name" value="trehalose_TreZ"/>
    <property type="match status" value="1"/>
</dbReference>
<evidence type="ECO:0000256" key="3">
    <source>
        <dbReference type="ARBA" id="ARBA00008061"/>
    </source>
</evidence>
<organism evidence="19 20">
    <name type="scientific">Accumulibacter regalis</name>
    <dbReference type="NCBI Taxonomy" id="522306"/>
    <lineage>
        <taxon>Bacteria</taxon>
        <taxon>Pseudomonadati</taxon>
        <taxon>Pseudomonadota</taxon>
        <taxon>Betaproteobacteria</taxon>
        <taxon>Candidatus Accumulibacter</taxon>
    </lineage>
</organism>
<keyword evidence="20" id="KW-1185">Reference proteome</keyword>
<evidence type="ECO:0000259" key="18">
    <source>
        <dbReference type="SMART" id="SM00642"/>
    </source>
</evidence>
<keyword evidence="7 14" id="KW-0378">Hydrolase</keyword>
<evidence type="ECO:0000256" key="9">
    <source>
        <dbReference type="ARBA" id="ARBA00023295"/>
    </source>
</evidence>
<evidence type="ECO:0000256" key="11">
    <source>
        <dbReference type="ARBA" id="ARBA00033284"/>
    </source>
</evidence>
<feature type="binding site" evidence="16">
    <location>
        <begin position="329"/>
        <end position="333"/>
    </location>
    <ligand>
        <name>substrate</name>
    </ligand>
</feature>
<dbReference type="Gene3D" id="3.20.20.80">
    <property type="entry name" value="Glycosidases"/>
    <property type="match status" value="1"/>
</dbReference>
<dbReference type="InterPro" id="IPR012768">
    <property type="entry name" value="Trehalose_TreZ"/>
</dbReference>
<dbReference type="InterPro" id="IPR013783">
    <property type="entry name" value="Ig-like_fold"/>
</dbReference>
<feature type="active site" description="Nucleophile" evidence="15">
    <location>
        <position position="267"/>
    </location>
</feature>
<evidence type="ECO:0000256" key="4">
    <source>
        <dbReference type="ARBA" id="ARBA00012268"/>
    </source>
</evidence>
<evidence type="ECO:0000256" key="10">
    <source>
        <dbReference type="ARBA" id="ARBA00032057"/>
    </source>
</evidence>
<evidence type="ECO:0000256" key="16">
    <source>
        <dbReference type="PIRSR" id="PIRSR006337-2"/>
    </source>
</evidence>
<sequence length="614" mass="67613">MKRQHSMPFGAELLDGGGVRFRLWAPGVDAVSLQLVQADGAAELPMTAVAGGWFDLTVAEAQAGNRYLFKLPDGLLVPDPASRYNPEDVHGASEIVAPAAFDWPDGEWRGRPWEEAVIYELHIGSFTQAGDFAGAIERLDYLVELGVTALEIMPVSDFPGQRNWGYDGVLPFAPDAAYGRPEDFKRLIAAAHERGLMVLLDVVYNHFGPEGNYLHAYAPDFFNPRHETPWGAAINFDGEGSRAVRDFFVHNVLYWLEEFHLDGLRLDAIHAICDDSSPDIIEELAAAFKAVPGRARHVHMVLENERNQARYLARDESGRLVHGTAQWNDDIHHCFHVVATGETDGYYTDYAAEPVRLLGRCLSEGFAYQGEASTFAHGELRGEASAHLPPAAFINFLQNHDQIGNRAFGERLAHLASPVAMEAVTSVLLLAPQPPLLFMGEEFATAQPFQFFCDFGPELARLVTEGRRREFGRFARFADPAVRASIPDPNALATFEAGVLDWSAIDRAPHRATLELHRQLLSLRHQWLVPRLAGMGNGDPQLKLVSPRTLSINWTLGDRSLLTLLANLGDEPLAVTPPGGQLLFATANLDADALASGQLPAWSVAWHLHLGDRP</sequence>
<dbReference type="InterPro" id="IPR022567">
    <property type="entry name" value="DUF3459"/>
</dbReference>
<feature type="binding site" evidence="16">
    <location>
        <begin position="265"/>
        <end position="270"/>
    </location>
    <ligand>
        <name>substrate</name>
    </ligand>
</feature>
<evidence type="ECO:0000256" key="8">
    <source>
        <dbReference type="ARBA" id="ARBA00023277"/>
    </source>
</evidence>
<feature type="active site" description="Proton donor" evidence="15">
    <location>
        <position position="303"/>
    </location>
</feature>
<dbReference type="Gene3D" id="2.60.40.10">
    <property type="entry name" value="Immunoglobulins"/>
    <property type="match status" value="1"/>
</dbReference>
<dbReference type="GO" id="GO:0033942">
    <property type="term" value="F:4-alpha-D-(1-&gt;4)-alpha-D-glucanotrehalose trehalohydrolase activity"/>
    <property type="evidence" value="ECO:0007669"/>
    <property type="project" value="UniProtKB-EC"/>
</dbReference>
<feature type="domain" description="Glycosyl hydrolase family 13 catalytic" evidence="18">
    <location>
        <begin position="120"/>
        <end position="467"/>
    </location>
</feature>
<dbReference type="InterPro" id="IPR044901">
    <property type="entry name" value="Trehalose_TreZ_E-set_sf"/>
</dbReference>
<dbReference type="EMBL" id="JEMY01000025">
    <property type="protein sequence ID" value="EXI88742.1"/>
    <property type="molecule type" value="Genomic_DNA"/>
</dbReference>
<feature type="site" description="Transition state stabilizer" evidence="17">
    <location>
        <position position="401"/>
    </location>
</feature>
<feature type="binding site" evidence="16">
    <location>
        <begin position="400"/>
        <end position="405"/>
    </location>
    <ligand>
        <name>substrate</name>
    </ligand>
</feature>
<dbReference type="AlphaFoldDB" id="A0A011QHF1"/>
<evidence type="ECO:0000256" key="2">
    <source>
        <dbReference type="ARBA" id="ARBA00005199"/>
    </source>
</evidence>
<evidence type="ECO:0000256" key="15">
    <source>
        <dbReference type="PIRSR" id="PIRSR006337-1"/>
    </source>
</evidence>
<dbReference type="CDD" id="cd02853">
    <property type="entry name" value="E_set_MTHase_like_N"/>
    <property type="match status" value="1"/>
</dbReference>
<dbReference type="Gene3D" id="1.10.10.760">
    <property type="entry name" value="E-set domains of sugar-utilizing enzymes"/>
    <property type="match status" value="1"/>
</dbReference>
<dbReference type="InterPro" id="IPR004193">
    <property type="entry name" value="Glyco_hydro_13_N"/>
</dbReference>
<evidence type="ECO:0000256" key="13">
    <source>
        <dbReference type="NCBIfam" id="TIGR02402"/>
    </source>
</evidence>
<dbReference type="SMART" id="SM00642">
    <property type="entry name" value="Aamy"/>
    <property type="match status" value="1"/>
</dbReference>
<evidence type="ECO:0000256" key="14">
    <source>
        <dbReference type="PIRNR" id="PIRNR006337"/>
    </source>
</evidence>
<name>A0A011QHF1_ACCRE</name>
<dbReference type="SUPFAM" id="SSF81296">
    <property type="entry name" value="E set domains"/>
    <property type="match status" value="1"/>
</dbReference>
<dbReference type="InterPro" id="IPR017853">
    <property type="entry name" value="GH"/>
</dbReference>
<accession>A0A011QHF1</accession>
<keyword evidence="9 14" id="KW-0326">Glycosidase</keyword>
<comment type="caution">
    <text evidence="19">The sequence shown here is derived from an EMBL/GenBank/DDBJ whole genome shotgun (WGS) entry which is preliminary data.</text>
</comment>
<reference evidence="19" key="1">
    <citation type="submission" date="2014-02" db="EMBL/GenBank/DDBJ databases">
        <title>Expanding our view of genomic diversity in Candidatus Accumulibacter clades.</title>
        <authorList>
            <person name="Skennerton C.T."/>
            <person name="Barr J.J."/>
            <person name="Slater F.R."/>
            <person name="Bond P.L."/>
            <person name="Tyson G.W."/>
        </authorList>
    </citation>
    <scope>NUCLEOTIDE SEQUENCE [LARGE SCALE GENOMIC DNA]</scope>
</reference>
<dbReference type="SUPFAM" id="SSF51445">
    <property type="entry name" value="(Trans)glycosidases"/>
    <property type="match status" value="1"/>
</dbReference>
<dbReference type="GO" id="GO:0005992">
    <property type="term" value="P:trehalose biosynthetic process"/>
    <property type="evidence" value="ECO:0007669"/>
    <property type="project" value="UniProtKB-UniRule"/>
</dbReference>
<dbReference type="Proteomes" id="UP000022141">
    <property type="component" value="Unassembled WGS sequence"/>
</dbReference>
<protein>
    <recommendedName>
        <fullName evidence="5 13">Malto-oligosyltrehalose trehalohydrolase</fullName>
        <shortName evidence="14">MTHase</shortName>
        <ecNumber evidence="4 13">3.2.1.141</ecNumber>
    </recommendedName>
    <alternativeName>
        <fullName evidence="11 14">4-alpha-D-((1-&gt;4)-alpha-D-glucano)trehalose trehalohydrolase</fullName>
    </alternativeName>
    <alternativeName>
        <fullName evidence="10 14">Maltooligosyl trehalose trehalohydrolase</fullName>
    </alternativeName>
</protein>
<dbReference type="eggNOG" id="COG0296">
    <property type="taxonomic scope" value="Bacteria"/>
</dbReference>
<dbReference type="CDD" id="cd11325">
    <property type="entry name" value="AmyAc_GTHase"/>
    <property type="match status" value="1"/>
</dbReference>
<keyword evidence="8" id="KW-0119">Carbohydrate metabolism</keyword>
<evidence type="ECO:0000256" key="12">
    <source>
        <dbReference type="ARBA" id="ARBA00034013"/>
    </source>
</evidence>
<dbReference type="InterPro" id="IPR014756">
    <property type="entry name" value="Ig_E-set"/>
</dbReference>
<dbReference type="PIRSF" id="PIRSF006337">
    <property type="entry name" value="Trehalose_TreZ"/>
    <property type="match status" value="1"/>
</dbReference>
<comment type="subcellular location">
    <subcellularLocation>
        <location evidence="1 15">Cytoplasm</location>
    </subcellularLocation>
</comment>